<gene>
    <name evidence="4" type="ORF">HLB29_05565</name>
</gene>
<dbReference type="InterPro" id="IPR023365">
    <property type="entry name" value="Sortase_dom-sf"/>
</dbReference>
<organism evidence="4 5">
    <name type="scientific">Peptostreptococcus canis</name>
    <dbReference type="NCBI Taxonomy" id="1159213"/>
    <lineage>
        <taxon>Bacteria</taxon>
        <taxon>Bacillati</taxon>
        <taxon>Bacillota</taxon>
        <taxon>Clostridia</taxon>
        <taxon>Peptostreptococcales</taxon>
        <taxon>Peptostreptococcaceae</taxon>
        <taxon>Peptostreptococcus</taxon>
    </lineage>
</organism>
<dbReference type="InterPro" id="IPR005754">
    <property type="entry name" value="Sortase"/>
</dbReference>
<keyword evidence="5" id="KW-1185">Reference proteome</keyword>
<sequence>MFMKKKFAIFIILLGVIFFSLPKISELILMKNNDDIKIEEISGHELEKNAETGNKNYDASKVDPIDINGVVLNRDKADMTKIVGQLVIPSINKNIAIFDGLENNNLMYGACTMKPNQRMGLGNYAVAGHYMKNDKVLFGGLMNVKIGDTLRITNKKNIYEYTVFKTMKVSDDRTDLIQDAVITHSDGKAVLSLMTCYYDESGYRYFVVGKFKDLYPYKQEKMLQGLK</sequence>
<dbReference type="EMBL" id="JABGBW010000003">
    <property type="protein sequence ID" value="MBC2576149.1"/>
    <property type="molecule type" value="Genomic_DNA"/>
</dbReference>
<dbReference type="SUPFAM" id="SSF63817">
    <property type="entry name" value="Sortase"/>
    <property type="match status" value="1"/>
</dbReference>
<evidence type="ECO:0000256" key="2">
    <source>
        <dbReference type="ARBA" id="ARBA00022801"/>
    </source>
</evidence>
<name>A0ABR6TL73_9FIRM</name>
<keyword evidence="3" id="KW-0788">Thiol protease</keyword>
<accession>A0ABR6TL73</accession>
<proteinExistence type="predicted"/>
<evidence type="ECO:0000256" key="1">
    <source>
        <dbReference type="ARBA" id="ARBA00022670"/>
    </source>
</evidence>
<keyword evidence="2" id="KW-0378">Hydrolase</keyword>
<evidence type="ECO:0000313" key="4">
    <source>
        <dbReference type="EMBL" id="MBC2576149.1"/>
    </source>
</evidence>
<reference evidence="4 5" key="1">
    <citation type="submission" date="2020-05" db="EMBL/GenBank/DDBJ databases">
        <title>Draft genome of xy-202 and genomic insight in genome of the genus Peptostreptococcus.</title>
        <authorList>
            <person name="Zhang Z."/>
        </authorList>
    </citation>
    <scope>NUCLEOTIDE SEQUENCE [LARGE SCALE GENOMIC DNA]</scope>
    <source>
        <strain evidence="4 5">DSM 27025</strain>
    </source>
</reference>
<evidence type="ECO:0000256" key="3">
    <source>
        <dbReference type="ARBA" id="ARBA00022807"/>
    </source>
</evidence>
<dbReference type="Gene3D" id="2.40.260.10">
    <property type="entry name" value="Sortase"/>
    <property type="match status" value="1"/>
</dbReference>
<dbReference type="InterPro" id="IPR042007">
    <property type="entry name" value="Sortase_A"/>
</dbReference>
<comment type="caution">
    <text evidence="4">The sequence shown here is derived from an EMBL/GenBank/DDBJ whole genome shotgun (WGS) entry which is preliminary data.</text>
</comment>
<keyword evidence="1" id="KW-0645">Protease</keyword>
<evidence type="ECO:0000313" key="5">
    <source>
        <dbReference type="Proteomes" id="UP000713904"/>
    </source>
</evidence>
<dbReference type="NCBIfam" id="TIGR01076">
    <property type="entry name" value="sortase_fam"/>
    <property type="match status" value="1"/>
</dbReference>
<dbReference type="Proteomes" id="UP000713904">
    <property type="component" value="Unassembled WGS sequence"/>
</dbReference>
<dbReference type="Pfam" id="PF04203">
    <property type="entry name" value="Sortase"/>
    <property type="match status" value="1"/>
</dbReference>
<dbReference type="CDD" id="cd06165">
    <property type="entry name" value="Sortase_A"/>
    <property type="match status" value="1"/>
</dbReference>
<protein>
    <submittedName>
        <fullName evidence="4">Class A sortase</fullName>
    </submittedName>
</protein>